<feature type="compositionally biased region" description="Polar residues" evidence="1">
    <location>
        <begin position="885"/>
        <end position="894"/>
    </location>
</feature>
<keyword evidence="4" id="KW-1185">Reference proteome</keyword>
<feature type="compositionally biased region" description="Low complexity" evidence="1">
    <location>
        <begin position="1073"/>
        <end position="1092"/>
    </location>
</feature>
<dbReference type="InterPro" id="IPR011330">
    <property type="entry name" value="Glyco_hydro/deAcase_b/a-brl"/>
</dbReference>
<feature type="compositionally biased region" description="Basic and acidic residues" evidence="1">
    <location>
        <begin position="461"/>
        <end position="477"/>
    </location>
</feature>
<feature type="compositionally biased region" description="Low complexity" evidence="1">
    <location>
        <begin position="1041"/>
        <end position="1052"/>
    </location>
</feature>
<feature type="compositionally biased region" description="Polar residues" evidence="1">
    <location>
        <begin position="411"/>
        <end position="427"/>
    </location>
</feature>
<feature type="compositionally biased region" description="Basic and acidic residues" evidence="1">
    <location>
        <begin position="494"/>
        <end position="511"/>
    </location>
</feature>
<dbReference type="FunFam" id="3.20.20.370:FF:000003">
    <property type="entry name" value="CLUMA_CG003232, isoform B"/>
    <property type="match status" value="1"/>
</dbReference>
<dbReference type="InterPro" id="IPR036508">
    <property type="entry name" value="Chitin-bd_dom_sf"/>
</dbReference>
<protein>
    <submittedName>
        <fullName evidence="5">Uncharacterized protein LOC115876616 isoform X3</fullName>
    </submittedName>
</protein>
<feature type="compositionally biased region" description="Basic and acidic residues" evidence="1">
    <location>
        <begin position="120"/>
        <end position="137"/>
    </location>
</feature>
<feature type="domain" description="Chitin-binding type-2" evidence="3">
    <location>
        <begin position="42"/>
        <end position="97"/>
    </location>
</feature>
<dbReference type="Pfam" id="PF01522">
    <property type="entry name" value="Polysacc_deac_1"/>
    <property type="match status" value="1"/>
</dbReference>
<feature type="compositionally biased region" description="Polar residues" evidence="1">
    <location>
        <begin position="446"/>
        <end position="455"/>
    </location>
</feature>
<dbReference type="Gene3D" id="2.170.140.10">
    <property type="entry name" value="Chitin binding domain"/>
    <property type="match status" value="1"/>
</dbReference>
<dbReference type="OrthoDB" id="504708at2759"/>
<feature type="region of interest" description="Disordered" evidence="1">
    <location>
        <begin position="444"/>
        <end position="538"/>
    </location>
</feature>
<feature type="chain" id="PRO_5026788109" evidence="2">
    <location>
        <begin position="22"/>
        <end position="1545"/>
    </location>
</feature>
<feature type="region of interest" description="Disordered" evidence="1">
    <location>
        <begin position="831"/>
        <end position="903"/>
    </location>
</feature>
<organism evidence="4 5">
    <name type="scientific">Sitophilus oryzae</name>
    <name type="common">Rice weevil</name>
    <name type="synonym">Curculio oryzae</name>
    <dbReference type="NCBI Taxonomy" id="7048"/>
    <lineage>
        <taxon>Eukaryota</taxon>
        <taxon>Metazoa</taxon>
        <taxon>Ecdysozoa</taxon>
        <taxon>Arthropoda</taxon>
        <taxon>Hexapoda</taxon>
        <taxon>Insecta</taxon>
        <taxon>Pterygota</taxon>
        <taxon>Neoptera</taxon>
        <taxon>Endopterygota</taxon>
        <taxon>Coleoptera</taxon>
        <taxon>Polyphaga</taxon>
        <taxon>Cucujiformia</taxon>
        <taxon>Curculionidae</taxon>
        <taxon>Dryophthorinae</taxon>
        <taxon>Sitophilus</taxon>
    </lineage>
</organism>
<evidence type="ECO:0000313" key="4">
    <source>
        <dbReference type="Proteomes" id="UP000504635"/>
    </source>
</evidence>
<feature type="compositionally biased region" description="Polar residues" evidence="1">
    <location>
        <begin position="1011"/>
        <end position="1033"/>
    </location>
</feature>
<dbReference type="CDD" id="cd10975">
    <property type="entry name" value="CE4_CDA_like_2"/>
    <property type="match status" value="1"/>
</dbReference>
<evidence type="ECO:0000256" key="1">
    <source>
        <dbReference type="SAM" id="MobiDB-lite"/>
    </source>
</evidence>
<keyword evidence="2" id="KW-0732">Signal</keyword>
<dbReference type="GO" id="GO:0005576">
    <property type="term" value="C:extracellular region"/>
    <property type="evidence" value="ECO:0007669"/>
    <property type="project" value="InterPro"/>
</dbReference>
<feature type="signal peptide" evidence="2">
    <location>
        <begin position="1"/>
        <end position="21"/>
    </location>
</feature>
<feature type="compositionally biased region" description="Low complexity" evidence="1">
    <location>
        <begin position="401"/>
        <end position="410"/>
    </location>
</feature>
<name>A0A6J2XAX8_SITOR</name>
<dbReference type="GO" id="GO:0008061">
    <property type="term" value="F:chitin binding"/>
    <property type="evidence" value="ECO:0007669"/>
    <property type="project" value="InterPro"/>
</dbReference>
<dbReference type="GO" id="GO:0016810">
    <property type="term" value="F:hydrolase activity, acting on carbon-nitrogen (but not peptide) bonds"/>
    <property type="evidence" value="ECO:0007669"/>
    <property type="project" value="InterPro"/>
</dbReference>
<dbReference type="PROSITE" id="PS50940">
    <property type="entry name" value="CHIT_BIND_II"/>
    <property type="match status" value="1"/>
</dbReference>
<sequence>MLPIHVVFLVLLSTFFFVAEAQRKLTRPLPTLAETKGRERANFDCPEEFGYYPHPTDCTQYYVCVFGGALLESCTGGLMYSHELQTCDWPRNVGCDGLELAAAPAPSSQSSSSSGSQTVKSRERSRDKEEIRTESRLKYAPPPPPPPPQPRAVVTSRGQPRQLQNQQEIIKQQLYADVEESLPPAEEVESDRQQRVYRGQPSTVGQVQRDRDGYRHTNSLSSRGEKVEVISFGTQSQLQPYSTASNFNEILTNDLTTEKRQKRHAQRSREFNNELSDWQNGQKKRYIQPPPYPYIDDTRRNPFIGRYQNQDGFQPFIPAESFNNVLIKYPTSPVLHPNNVFVRPASSNPVPNYAHFDNSPFIPPQYKGTVKTQFVPLALETAYTNVAPKAVDLRKTHLRVNPNSKPKNPSTNYSRYQPTTTTSTVSYGVQEESDEIREIEKDIKEQVTSNDTQSILGAESVFDKPKEVYKDDYKSTNDEEQPNEQAEEETDSSNEEKESGGEEKETPKEGESTNTTTTYEYQNHDHDDEDLGPPPSFYSIKNKYEDIYNPFADPEFDFDNFLRKLGSTTTTTTTSTTTTTTTTTPRPKITEIKFLPQQDLKHIFTDQYNNQRQAQAASSVTINYRDLLKLLQPATPNPVKTTNDFANDKIIQSLADKKYSSQIKSGNNTLLAPKVAAPVEYEYYYEEYDYPDPNSSSSNVAKLSNSSKTDVKYSARYQDKPSTVQPFSSVYSVPTSTSKYLDRPSTVKYTDNTAKNVERTTNYKAHTTKYIEPIPKYSDNTSKYLDSAAKPTKSIEPLVKHSNINPQIKYPDVSVKTQYITDKPTILTTSKTKKPLTTTKPNTTTTTRSKSKDKVKSSFVEKSQTTTSTTPKPKRILTTNRKRTTTVLPTVKSGNKQRRTTTELYELDSKPEQSIVISSEDKSSVAPSAQTTTATARSIYNTSQYNHVNHNDNRYDPYYALYDDDVELYKDVDYTPQSNYNSQSSKTTSANVYRGSTSAAREEPSKRGNVAYNSVSQDIYQQPSTVSDYSENAYQDEDNSYRQSSRSSSRFSLRGDRNEINDIEEIPTTKRVTSTPTRKLTTPTTRITTTTQARTIPTKKSIITASSRTPSRGRGTSHYSNSGAILNNEVTVTVNRGTPAPRSRPTLKPSTSIVSKAAEYVDVYRFPPTRPEPIYPQPQPDKTAAKCRKDVCLLPDCYCGGKDIPGNIAVEETPQIVLMTFDDAVNDLNKAYYIDLFENGRKNPNGCPISATFYVSHEWTDYSQVQNLYADGHEFASHTVSHSFGEQFSQKKWTREVAGQREILAAYGGIKMEDIKGMRAPFLSVGGNKMFKMLYDSNFTYDSSMPIYENKPPSWPYTLDYKLFHDCMIPPCPTRSYPGVWEVPMVMWQDLNGGRCSMGDACSNPPDAEGVFKMLLKNFQRHYTTNRAPFGLFYHAAWFTQPHHKEGFINFIDTILAMKDVWFLTNWQAIQWVRDPTPSSRLNGFQPFQCNYSDRPKRCNNPKVCNLWHKSGVRYMRTCQPCPDIYPWTGNTGIRSSRVDNDIED</sequence>
<dbReference type="SUPFAM" id="SSF88713">
    <property type="entry name" value="Glycoside hydrolase/deacetylase"/>
    <property type="match status" value="1"/>
</dbReference>
<dbReference type="Proteomes" id="UP000504635">
    <property type="component" value="Unplaced"/>
</dbReference>
<feature type="region of interest" description="Disordered" evidence="1">
    <location>
        <begin position="975"/>
        <end position="1092"/>
    </location>
</feature>
<proteinExistence type="predicted"/>
<feature type="compositionally biased region" description="Basic residues" evidence="1">
    <location>
        <begin position="872"/>
        <end position="884"/>
    </location>
</feature>
<dbReference type="CTD" id="33158"/>
<feature type="region of interest" description="Disordered" evidence="1">
    <location>
        <begin position="394"/>
        <end position="432"/>
    </location>
</feature>
<evidence type="ECO:0000259" key="3">
    <source>
        <dbReference type="PROSITE" id="PS50940"/>
    </source>
</evidence>
<dbReference type="Pfam" id="PF01607">
    <property type="entry name" value="CBM_14"/>
    <property type="match status" value="1"/>
</dbReference>
<feature type="compositionally biased region" description="Polar residues" evidence="1">
    <location>
        <begin position="975"/>
        <end position="999"/>
    </location>
</feature>
<evidence type="ECO:0000313" key="5">
    <source>
        <dbReference type="RefSeq" id="XP_030748311.1"/>
    </source>
</evidence>
<dbReference type="GeneID" id="115876616"/>
<feature type="compositionally biased region" description="Low complexity" evidence="1">
    <location>
        <begin position="862"/>
        <end position="871"/>
    </location>
</feature>
<dbReference type="GO" id="GO:0005975">
    <property type="term" value="P:carbohydrate metabolic process"/>
    <property type="evidence" value="ECO:0007669"/>
    <property type="project" value="InterPro"/>
</dbReference>
<dbReference type="PANTHER" id="PTHR45985:SF12">
    <property type="entry name" value="CHITIN DEACETYLASE-LIKE 5, ISOFORM B"/>
    <property type="match status" value="1"/>
</dbReference>
<evidence type="ECO:0000256" key="2">
    <source>
        <dbReference type="SAM" id="SignalP"/>
    </source>
</evidence>
<gene>
    <name evidence="5" type="primary">LOC115876616</name>
</gene>
<feature type="compositionally biased region" description="Low complexity" evidence="1">
    <location>
        <begin position="102"/>
        <end position="117"/>
    </location>
</feature>
<dbReference type="PANTHER" id="PTHR45985">
    <property type="match status" value="1"/>
</dbReference>
<feature type="region of interest" description="Disordered" evidence="1">
    <location>
        <begin position="182"/>
        <end position="209"/>
    </location>
</feature>
<feature type="compositionally biased region" description="Acidic residues" evidence="1">
    <location>
        <begin position="478"/>
        <end position="493"/>
    </location>
</feature>
<dbReference type="SUPFAM" id="SSF57625">
    <property type="entry name" value="Invertebrate chitin-binding proteins"/>
    <property type="match status" value="1"/>
</dbReference>
<feature type="compositionally biased region" description="Low complexity" evidence="1">
    <location>
        <begin position="831"/>
        <end position="848"/>
    </location>
</feature>
<dbReference type="Gene3D" id="3.20.20.370">
    <property type="entry name" value="Glycoside hydrolase/deacetylase"/>
    <property type="match status" value="1"/>
</dbReference>
<feature type="region of interest" description="Disordered" evidence="1">
    <location>
        <begin position="102"/>
        <end position="163"/>
    </location>
</feature>
<dbReference type="RefSeq" id="XP_030748311.1">
    <property type="nucleotide sequence ID" value="XM_030892451.1"/>
</dbReference>
<accession>A0A6J2XAX8</accession>
<reference evidence="5" key="1">
    <citation type="submission" date="2025-08" db="UniProtKB">
        <authorList>
            <consortium name="RefSeq"/>
        </authorList>
    </citation>
    <scope>IDENTIFICATION</scope>
    <source>
        <tissue evidence="5">Gonads</tissue>
    </source>
</reference>
<dbReference type="SMART" id="SM00494">
    <property type="entry name" value="ChtBD2"/>
    <property type="match status" value="1"/>
</dbReference>
<dbReference type="InterPro" id="IPR002509">
    <property type="entry name" value="NODB_dom"/>
</dbReference>
<feature type="compositionally biased region" description="Pro residues" evidence="1">
    <location>
        <begin position="140"/>
        <end position="150"/>
    </location>
</feature>
<dbReference type="InterPro" id="IPR052740">
    <property type="entry name" value="CE4"/>
</dbReference>
<dbReference type="InterPro" id="IPR002557">
    <property type="entry name" value="Chitin-bd_dom"/>
</dbReference>